<accession>K3WDZ6</accession>
<evidence type="ECO:0000313" key="10">
    <source>
        <dbReference type="Proteomes" id="UP000019132"/>
    </source>
</evidence>
<dbReference type="Gene3D" id="2.60.120.10">
    <property type="entry name" value="Jelly Rolls"/>
    <property type="match status" value="3"/>
</dbReference>
<dbReference type="Pfam" id="PF00520">
    <property type="entry name" value="Ion_trans"/>
    <property type="match status" value="1"/>
</dbReference>
<dbReference type="PANTHER" id="PTHR10217:SF435">
    <property type="entry name" value="POTASSIUM VOLTAGE-GATED CHANNEL PROTEIN EAG"/>
    <property type="match status" value="1"/>
</dbReference>
<reference evidence="10" key="2">
    <citation type="submission" date="2010-04" db="EMBL/GenBank/DDBJ databases">
        <authorList>
            <person name="Buell R."/>
            <person name="Hamilton J."/>
            <person name="Hostetler J."/>
        </authorList>
    </citation>
    <scope>NUCLEOTIDE SEQUENCE [LARGE SCALE GENOMIC DNA]</scope>
    <source>
        <strain evidence="10">DAOM:BR144</strain>
    </source>
</reference>
<dbReference type="InterPro" id="IPR005821">
    <property type="entry name" value="Ion_trans_dom"/>
</dbReference>
<dbReference type="CDD" id="cd00038">
    <property type="entry name" value="CAP_ED"/>
    <property type="match status" value="3"/>
</dbReference>
<sequence>MFLAHWECGLGSTHCQKYPLPQSWVLRDNLERGSMVRKYVRTLYWACKTVTTLGQGDLVPATNAETEYRIIIQFLSGLWATAILTAYSFFFSHKDANMATNISTRRQQAVQFLSTRKLPEELVANVRTYFQYMERTRNGVEEELILSNLPAHYRTQCLHYVKHKCFRRNRQGAFLRTVLNLLEKDFFAPNQVVLRIREAEDMFIVAAGEIRIMDEKSVVKGQLTTGNAYAEYALFEDHLSHNELITETYCELWYLTRRSFKKSARMLRVLGTGSAVMNKMVQKISRDASSEAKKTAAWRQPNSFFQLMLKTVMLEHGISTHIRLLVYIVAFVVPAVHFAGCLFFLVADIDVFHGGLPVEGVVPGIISTTRCLEDASLFGNCTWYMYDRSTFNIDAPYLRSLHWSLVLLSTVGYGDIAAFTTKECVAACIWIFLGANICYFTSAALSSVIAQLNILDTIHHERVEEINLVLMCMTTVSDQTKNTLRSYYETKWKLNGSAVHDEEVMPHLPRSLRRQVACSLFVENMKSNEAKRESKSPRYTLSPDALVARWWHRITGTILVYNFYMIIFRIVFLPYPSEKLMTWLTLVDYVFDGVLYLDIYLKHQHLGLYYLLGHMQLEYGIVEKSWINSDFILDQYPNDPLVHYMRAMYWCLSTFTVDCFGDVLAHNFLEVCFAGFTCILGWIFVGQVIGRINSLMITIDQDAKQRHERVEDFEQYSKQCNLPQSLRLRAMQSLAYKSECLLELKADDKLTIAQLEAIANVLYVEIYLHGDIIYEAGRAGAKLYIIKTGRAELFAPDSSIVYAAMETGTVFGEFSFFIPGATRLASSRAVRSCQVLQLDKKKWNQIWPREVRGQIESHLVPYVKAKYIETSKTYMNITKNFTTNTGKAISAAAPALQAVSYDPRLHQIPPWLYQQEDNGWDMLMLFITLYYIVVIPFRVGFLHQYMSDPTHAFAIEIWFVVEYLLTDTLCVVDFILHRNYFVFLRQGELVSDRQAITAEYWYRGSYVVDLMSIIPFEILAVVGVYATTPIITFSGHPPHTLWATLSLCRINRFLRGMHFHSLSDKVQHFILYDVKIGLPLRPSLLYVLRLALDFALGTHWVACLFFGISYLMYDPHRPSWLTAQGMLLFEGCQDFLEVARVPVAVAYLRSFHFSIGAITTVCYGDILPMNAIENVVTLAVIFISVAFFSMLSGGFFKFFERELGKRAEYEEKVAQVGHFMVFHQFPARTWKQMQVYFALSWQESKGMHEDQMLRGLTTTVRQEIALHVHANLFKHVKLFTHTEEELARVIIAALKHEIFVRNDVIIQRGDMGRSLYIIETGLVSICAIRNVYGTAPTTESKTGTTETHRSSVTEWMAQATISLADAQRMAYAGAIPNAISGDGGITGDARHVQNVAPVLDVLAGRAKGKKVTQREEKFVKGPFDYFGERSLLFGTPRNATCMALCVCSLFVLTTDRFEAILDEFPWYRAQCIRAWVMNRDLRAPTSK</sequence>
<reference evidence="10" key="1">
    <citation type="journal article" date="2010" name="Genome Biol.">
        <title>Genome sequence of the necrotrophic plant pathogen Pythium ultimum reveals original pathogenicity mechanisms and effector repertoire.</title>
        <authorList>
            <person name="Levesque C.A."/>
            <person name="Brouwer H."/>
            <person name="Cano L."/>
            <person name="Hamilton J.P."/>
            <person name="Holt C."/>
            <person name="Huitema E."/>
            <person name="Raffaele S."/>
            <person name="Robideau G.P."/>
            <person name="Thines M."/>
            <person name="Win J."/>
            <person name="Zerillo M.M."/>
            <person name="Beakes G.W."/>
            <person name="Boore J.L."/>
            <person name="Busam D."/>
            <person name="Dumas B."/>
            <person name="Ferriera S."/>
            <person name="Fuerstenberg S.I."/>
            <person name="Gachon C.M."/>
            <person name="Gaulin E."/>
            <person name="Govers F."/>
            <person name="Grenville-Briggs L."/>
            <person name="Horner N."/>
            <person name="Hostetler J."/>
            <person name="Jiang R.H."/>
            <person name="Johnson J."/>
            <person name="Krajaejun T."/>
            <person name="Lin H."/>
            <person name="Meijer H.J."/>
            <person name="Moore B."/>
            <person name="Morris P."/>
            <person name="Phuntmart V."/>
            <person name="Puiu D."/>
            <person name="Shetty J."/>
            <person name="Stajich J.E."/>
            <person name="Tripathy S."/>
            <person name="Wawra S."/>
            <person name="van West P."/>
            <person name="Whitty B.R."/>
            <person name="Coutinho P.M."/>
            <person name="Henrissat B."/>
            <person name="Martin F."/>
            <person name="Thomas P.D."/>
            <person name="Tyler B.M."/>
            <person name="De Vries R.P."/>
            <person name="Kamoun S."/>
            <person name="Yandell M."/>
            <person name="Tisserat N."/>
            <person name="Buell C.R."/>
        </authorList>
    </citation>
    <scope>NUCLEOTIDE SEQUENCE</scope>
    <source>
        <strain evidence="10">DAOM:BR144</strain>
    </source>
</reference>
<proteinExistence type="predicted"/>
<feature type="transmembrane region" description="Helical" evidence="7">
    <location>
        <begin position="70"/>
        <end position="90"/>
    </location>
</feature>
<dbReference type="Pfam" id="PF07885">
    <property type="entry name" value="Ion_trans_2"/>
    <property type="match status" value="1"/>
</dbReference>
<dbReference type="FunFam" id="1.10.287.70:FF:000566">
    <property type="entry name" value="Uncharacterized protein"/>
    <property type="match status" value="1"/>
</dbReference>
<evidence type="ECO:0000256" key="7">
    <source>
        <dbReference type="SAM" id="Phobius"/>
    </source>
</evidence>
<dbReference type="InterPro" id="IPR018488">
    <property type="entry name" value="cNMP-bd_CS"/>
</dbReference>
<dbReference type="InParanoid" id="K3WDZ6"/>
<evidence type="ECO:0000256" key="2">
    <source>
        <dbReference type="ARBA" id="ARBA00022448"/>
    </source>
</evidence>
<dbReference type="GO" id="GO:0042391">
    <property type="term" value="P:regulation of membrane potential"/>
    <property type="evidence" value="ECO:0007669"/>
    <property type="project" value="TreeGrafter"/>
</dbReference>
<evidence type="ECO:0000256" key="1">
    <source>
        <dbReference type="ARBA" id="ARBA00004141"/>
    </source>
</evidence>
<keyword evidence="10" id="KW-1185">Reference proteome</keyword>
<dbReference type="PROSITE" id="PS50042">
    <property type="entry name" value="CNMP_BINDING_3"/>
    <property type="match status" value="4"/>
</dbReference>
<dbReference type="InterPro" id="IPR050818">
    <property type="entry name" value="KCNH_animal-type"/>
</dbReference>
<feature type="transmembrane region" description="Helical" evidence="7">
    <location>
        <begin position="668"/>
        <end position="689"/>
    </location>
</feature>
<evidence type="ECO:0000256" key="5">
    <source>
        <dbReference type="ARBA" id="ARBA00023065"/>
    </source>
</evidence>
<organism evidence="9 10">
    <name type="scientific">Globisporangium ultimum (strain ATCC 200006 / CBS 805.95 / DAOM BR144)</name>
    <name type="common">Pythium ultimum</name>
    <dbReference type="NCBI Taxonomy" id="431595"/>
    <lineage>
        <taxon>Eukaryota</taxon>
        <taxon>Sar</taxon>
        <taxon>Stramenopiles</taxon>
        <taxon>Oomycota</taxon>
        <taxon>Peronosporomycetes</taxon>
        <taxon>Pythiales</taxon>
        <taxon>Pythiaceae</taxon>
        <taxon>Globisporangium</taxon>
    </lineage>
</organism>
<dbReference type="GO" id="GO:0005886">
    <property type="term" value="C:plasma membrane"/>
    <property type="evidence" value="ECO:0007669"/>
    <property type="project" value="TreeGrafter"/>
</dbReference>
<dbReference type="eggNOG" id="KOG0498">
    <property type="taxonomic scope" value="Eukaryota"/>
</dbReference>
<dbReference type="SMART" id="SM00100">
    <property type="entry name" value="cNMP"/>
    <property type="match status" value="3"/>
</dbReference>
<dbReference type="InterPro" id="IPR013099">
    <property type="entry name" value="K_chnl_dom"/>
</dbReference>
<keyword evidence="4 7" id="KW-1133">Transmembrane helix</keyword>
<dbReference type="Pfam" id="PF00027">
    <property type="entry name" value="cNMP_binding"/>
    <property type="match status" value="2"/>
</dbReference>
<dbReference type="Gene3D" id="1.10.287.630">
    <property type="entry name" value="Helix hairpin bin"/>
    <property type="match status" value="2"/>
</dbReference>
<dbReference type="Proteomes" id="UP000019132">
    <property type="component" value="Unassembled WGS sequence"/>
</dbReference>
<dbReference type="InterPro" id="IPR018490">
    <property type="entry name" value="cNMP-bd_dom_sf"/>
</dbReference>
<feature type="transmembrane region" description="Helical" evidence="7">
    <location>
        <begin position="1175"/>
        <end position="1196"/>
    </location>
</feature>
<dbReference type="SUPFAM" id="SSF51206">
    <property type="entry name" value="cAMP-binding domain-like"/>
    <property type="match status" value="3"/>
</dbReference>
<dbReference type="PANTHER" id="PTHR10217">
    <property type="entry name" value="VOLTAGE AND LIGAND GATED POTASSIUM CHANNEL"/>
    <property type="match status" value="1"/>
</dbReference>
<feature type="domain" description="Cyclic nucleotide-binding" evidence="8">
    <location>
        <begin position="1424"/>
        <end position="1461"/>
    </location>
</feature>
<dbReference type="InterPro" id="IPR014710">
    <property type="entry name" value="RmlC-like_jellyroll"/>
</dbReference>
<feature type="transmembrane region" description="Helical" evidence="7">
    <location>
        <begin position="922"/>
        <end position="941"/>
    </location>
</feature>
<evidence type="ECO:0000256" key="4">
    <source>
        <dbReference type="ARBA" id="ARBA00022989"/>
    </source>
</evidence>
<evidence type="ECO:0000256" key="3">
    <source>
        <dbReference type="ARBA" id="ARBA00022692"/>
    </source>
</evidence>
<dbReference type="PROSITE" id="PS00888">
    <property type="entry name" value="CNMP_BINDING_1"/>
    <property type="match status" value="1"/>
</dbReference>
<keyword evidence="2" id="KW-0813">Transport</keyword>
<dbReference type="EnsemblProtists" id="PYU1_T003187">
    <property type="protein sequence ID" value="PYU1_T003187"/>
    <property type="gene ID" value="PYU1_G003180"/>
</dbReference>
<dbReference type="Gene3D" id="1.10.287.70">
    <property type="match status" value="4"/>
</dbReference>
<name>K3WDZ6_GLOUD</name>
<keyword evidence="5" id="KW-0406">Ion transport</keyword>
<dbReference type="SUPFAM" id="SSF81324">
    <property type="entry name" value="Voltage-gated potassium channels"/>
    <property type="match status" value="4"/>
</dbReference>
<protein>
    <recommendedName>
        <fullName evidence="8">Cyclic nucleotide-binding domain-containing protein</fullName>
    </recommendedName>
</protein>
<feature type="domain" description="Cyclic nucleotide-binding" evidence="8">
    <location>
        <begin position="1278"/>
        <end position="1325"/>
    </location>
</feature>
<feature type="transmembrane region" description="Helical" evidence="7">
    <location>
        <begin position="953"/>
        <end position="976"/>
    </location>
</feature>
<keyword evidence="3 7" id="KW-0812">Transmembrane</keyword>
<evidence type="ECO:0000256" key="6">
    <source>
        <dbReference type="ARBA" id="ARBA00023136"/>
    </source>
</evidence>
<dbReference type="HOGENOM" id="CLU_249370_0_0_1"/>
<feature type="domain" description="Cyclic nucleotide-binding" evidence="8">
    <location>
        <begin position="165"/>
        <end position="262"/>
    </location>
</feature>
<feature type="transmembrane region" description="Helical" evidence="7">
    <location>
        <begin position="550"/>
        <end position="573"/>
    </location>
</feature>
<feature type="transmembrane region" description="Helical" evidence="7">
    <location>
        <begin position="427"/>
        <end position="450"/>
    </location>
</feature>
<dbReference type="VEuPathDB" id="FungiDB:PYU1_G003180"/>
<reference evidence="9" key="3">
    <citation type="submission" date="2015-02" db="UniProtKB">
        <authorList>
            <consortium name="EnsemblProtists"/>
        </authorList>
    </citation>
    <scope>IDENTIFICATION</scope>
    <source>
        <strain evidence="9">DAOM BR144</strain>
    </source>
</reference>
<feature type="transmembrane region" description="Helical" evidence="7">
    <location>
        <begin position="401"/>
        <end position="420"/>
    </location>
</feature>
<feature type="transmembrane region" description="Helical" evidence="7">
    <location>
        <begin position="324"/>
        <end position="347"/>
    </location>
</feature>
<dbReference type="EMBL" id="GL376603">
    <property type="status" value="NOT_ANNOTATED_CDS"/>
    <property type="molecule type" value="Genomic_DNA"/>
</dbReference>
<feature type="transmembrane region" description="Helical" evidence="7">
    <location>
        <begin position="1090"/>
        <end position="1113"/>
    </location>
</feature>
<evidence type="ECO:0000313" key="9">
    <source>
        <dbReference type="EnsemblProtists" id="PYU1_T003187"/>
    </source>
</evidence>
<dbReference type="InterPro" id="IPR000595">
    <property type="entry name" value="cNMP-bd_dom"/>
</dbReference>
<keyword evidence="6 7" id="KW-0472">Membrane</keyword>
<comment type="subcellular location">
    <subcellularLocation>
        <location evidence="1">Membrane</location>
        <topology evidence="1">Multi-pass membrane protein</topology>
    </subcellularLocation>
</comment>
<evidence type="ECO:0000259" key="8">
    <source>
        <dbReference type="PROSITE" id="PS50042"/>
    </source>
</evidence>
<dbReference type="GO" id="GO:0005249">
    <property type="term" value="F:voltage-gated potassium channel activity"/>
    <property type="evidence" value="ECO:0007669"/>
    <property type="project" value="TreeGrafter"/>
</dbReference>
<feature type="domain" description="Cyclic nucleotide-binding" evidence="8">
    <location>
        <begin position="746"/>
        <end position="846"/>
    </location>
</feature>